<reference evidence="1 2" key="1">
    <citation type="submission" date="2024-07" db="EMBL/GenBank/DDBJ databases">
        <title>Genomic Encyclopedia of Type Strains, Phase V (KMG-V): Genome sequencing to study the core and pangenomes of soil and plant-associated prokaryotes.</title>
        <authorList>
            <person name="Whitman W."/>
        </authorList>
    </citation>
    <scope>NUCLEOTIDE SEQUENCE [LARGE SCALE GENOMIC DNA]</scope>
    <source>
        <strain evidence="1 2">USDA 152</strain>
    </source>
</reference>
<proteinExistence type="predicted"/>
<dbReference type="Proteomes" id="UP001565369">
    <property type="component" value="Unassembled WGS sequence"/>
</dbReference>
<gene>
    <name evidence="1" type="ORF">ABIG07_000777</name>
</gene>
<evidence type="ECO:0000313" key="2">
    <source>
        <dbReference type="Proteomes" id="UP001565369"/>
    </source>
</evidence>
<comment type="caution">
    <text evidence="1">The sequence shown here is derived from an EMBL/GenBank/DDBJ whole genome shotgun (WGS) entry which is preliminary data.</text>
</comment>
<dbReference type="RefSeq" id="WP_256379457.1">
    <property type="nucleotide sequence ID" value="NZ_AP021854.1"/>
</dbReference>
<dbReference type="EMBL" id="JBGBZJ010000003">
    <property type="protein sequence ID" value="MEY9451829.1"/>
    <property type="molecule type" value="Genomic_DNA"/>
</dbReference>
<evidence type="ECO:0000313" key="1">
    <source>
        <dbReference type="EMBL" id="MEY9451829.1"/>
    </source>
</evidence>
<accession>A0ABV4FJS7</accession>
<sequence length="42" mass="4514">MLLLVELLLADAVLVACLLTVLLPLLRAKSLKDCTKPEGLIP</sequence>
<dbReference type="GeneID" id="92965046"/>
<organism evidence="1 2">
    <name type="scientific">Bradyrhizobium ottawaense</name>
    <dbReference type="NCBI Taxonomy" id="931866"/>
    <lineage>
        <taxon>Bacteria</taxon>
        <taxon>Pseudomonadati</taxon>
        <taxon>Pseudomonadota</taxon>
        <taxon>Alphaproteobacteria</taxon>
        <taxon>Hyphomicrobiales</taxon>
        <taxon>Nitrobacteraceae</taxon>
        <taxon>Bradyrhizobium</taxon>
    </lineage>
</organism>
<protein>
    <submittedName>
        <fullName evidence="1">Uncharacterized protein</fullName>
    </submittedName>
</protein>
<keyword evidence="2" id="KW-1185">Reference proteome</keyword>
<name>A0ABV4FJS7_9BRAD</name>